<evidence type="ECO:0000256" key="4">
    <source>
        <dbReference type="ARBA" id="ARBA00022692"/>
    </source>
</evidence>
<evidence type="ECO:0000256" key="3">
    <source>
        <dbReference type="ARBA" id="ARBA00022475"/>
    </source>
</evidence>
<gene>
    <name evidence="10" type="ORF">K9S39_09500</name>
</gene>
<feature type="transmembrane region" description="Helical" evidence="8">
    <location>
        <begin position="201"/>
        <end position="232"/>
    </location>
</feature>
<comment type="subcellular location">
    <subcellularLocation>
        <location evidence="1">Cell membrane</location>
        <topology evidence="1">Multi-pass membrane protein</topology>
    </subcellularLocation>
</comment>
<comment type="similarity">
    <text evidence="2">Belongs to the resistance-nodulation-cell division (RND) (TC 2.A.6) family. MmpL subfamily.</text>
</comment>
<protein>
    <submittedName>
        <fullName evidence="10">MMPL family transporter</fullName>
    </submittedName>
</protein>
<keyword evidence="11" id="KW-1185">Reference proteome</keyword>
<evidence type="ECO:0000256" key="2">
    <source>
        <dbReference type="ARBA" id="ARBA00010157"/>
    </source>
</evidence>
<dbReference type="SUPFAM" id="SSF82866">
    <property type="entry name" value="Multidrug efflux transporter AcrB transmembrane domain"/>
    <property type="match status" value="2"/>
</dbReference>
<feature type="transmembrane region" description="Helical" evidence="8">
    <location>
        <begin position="320"/>
        <end position="344"/>
    </location>
</feature>
<feature type="transmembrane region" description="Helical" evidence="8">
    <location>
        <begin position="545"/>
        <end position="564"/>
    </location>
</feature>
<evidence type="ECO:0000256" key="1">
    <source>
        <dbReference type="ARBA" id="ARBA00004651"/>
    </source>
</evidence>
<feature type="transmembrane region" description="Helical" evidence="8">
    <location>
        <begin position="688"/>
        <end position="712"/>
    </location>
</feature>
<feature type="transmembrane region" description="Helical" evidence="8">
    <location>
        <begin position="28"/>
        <end position="48"/>
    </location>
</feature>
<feature type="region of interest" description="Disordered" evidence="7">
    <location>
        <begin position="723"/>
        <end position="762"/>
    </location>
</feature>
<dbReference type="Proteomes" id="UP000830115">
    <property type="component" value="Chromosome"/>
</dbReference>
<feature type="domain" description="Membrane transport protein MMPL" evidence="9">
    <location>
        <begin position="494"/>
        <end position="726"/>
    </location>
</feature>
<dbReference type="EMBL" id="CP086322">
    <property type="protein sequence ID" value="UQA92049.1"/>
    <property type="molecule type" value="Genomic_DNA"/>
</dbReference>
<evidence type="ECO:0000256" key="6">
    <source>
        <dbReference type="ARBA" id="ARBA00023136"/>
    </source>
</evidence>
<feature type="compositionally biased region" description="Polar residues" evidence="7">
    <location>
        <begin position="748"/>
        <end position="762"/>
    </location>
</feature>
<sequence length="762" mass="81646">MPRDRRHVPRSQRGLLTVPARLACGRPWLLLAVTGVLLVLAAVLGGGVTEQLRHGGGEDPAAESSRAARLLERNFPRSRPDLVLMATAEQGVDHPLAVRRGRALTDRLTSERGVLAVTSYWTTRAKSLRADNGREALIVARLTGDEGDAVRAWERIAPRYRGDHGVLRVRAGGTAGIRHVIQTTISEDLVRAEQIALPVTLLILVFVFRSAVAALLPVCIGAIAIVGTNAVLRALAAITEVSVFALNITTALGLGLSIDYALLIVRRYREELADGKDIRAAIFVTLQTAGRTVLFSAATVAVSLSAMLNFPLYFLRSMAYAGVSVVALSTVAALVVLPALLTVLGPRINALDARTLVCRPSGRHAAPRYMREWTRLTNQVMRRAPFFAVGTVAFLILLGMPFLGVRFGTSDDRQLPPGVEARIVQQQIRDDFTENGASGIDLITQRADVADLTQFSRQLSKLDGVKRVDGPTGQYSHGSRFGPGDRSRTSGTTSWLTVVPTADPASKESEDLVRAIRGMRVQFPAYATGIAAVSVDSQAAIGTRLPRAAIFIAMATLSLVLLLTRSVLVSLQAVVLNALSLTAMFGAVVWVFQDGHLSGLLGFTPTGSIDALLPVLMFCVAFGLSMDYGVFLLSRIREEFLRTGDHREAVLEGMRRTGGVITAAAVILAVVLASVGTSRTTNTKMLGLGVALAVLVDALVVRTLLVPAVLALTGRAAWRFPVPPRRPPEIGGRAAARQTRIPAPDPPTSLNRPEQSPKVRNS</sequence>
<feature type="transmembrane region" description="Helical" evidence="8">
    <location>
        <begin position="657"/>
        <end position="676"/>
    </location>
</feature>
<dbReference type="InterPro" id="IPR004869">
    <property type="entry name" value="MMPL_dom"/>
</dbReference>
<evidence type="ECO:0000256" key="7">
    <source>
        <dbReference type="SAM" id="MobiDB-lite"/>
    </source>
</evidence>
<feature type="transmembrane region" description="Helical" evidence="8">
    <location>
        <begin position="244"/>
        <end position="265"/>
    </location>
</feature>
<dbReference type="Pfam" id="PF03176">
    <property type="entry name" value="MMPL"/>
    <property type="match status" value="2"/>
</dbReference>
<feature type="transmembrane region" description="Helical" evidence="8">
    <location>
        <begin position="612"/>
        <end position="636"/>
    </location>
</feature>
<dbReference type="RefSeq" id="WP_248862874.1">
    <property type="nucleotide sequence ID" value="NZ_CP086322.1"/>
</dbReference>
<evidence type="ECO:0000256" key="5">
    <source>
        <dbReference type="ARBA" id="ARBA00022989"/>
    </source>
</evidence>
<dbReference type="PANTHER" id="PTHR33406">
    <property type="entry name" value="MEMBRANE PROTEIN MJ1562-RELATED"/>
    <property type="match status" value="1"/>
</dbReference>
<reference evidence="10" key="1">
    <citation type="submission" date="2021-10" db="EMBL/GenBank/DDBJ databases">
        <title>Streptomyces nigrumlapis sp.nov.,an antimicrobial producing actinobacterium isolated from Black Gobi rocks.</title>
        <authorList>
            <person name="Wen Y."/>
            <person name="Zhang W."/>
            <person name="Liu X.G."/>
        </authorList>
    </citation>
    <scope>NUCLEOTIDE SEQUENCE</scope>
    <source>
        <strain evidence="10">ST13-2-2</strain>
    </source>
</reference>
<evidence type="ECO:0000259" key="9">
    <source>
        <dbReference type="Pfam" id="PF03176"/>
    </source>
</evidence>
<dbReference type="PANTHER" id="PTHR33406:SF11">
    <property type="entry name" value="MEMBRANE PROTEIN SCO6666-RELATED"/>
    <property type="match status" value="1"/>
</dbReference>
<proteinExistence type="inferred from homology"/>
<evidence type="ECO:0000256" key="8">
    <source>
        <dbReference type="SAM" id="Phobius"/>
    </source>
</evidence>
<accession>A0ABY4M2Q7</accession>
<feature type="transmembrane region" description="Helical" evidence="8">
    <location>
        <begin position="571"/>
        <end position="592"/>
    </location>
</feature>
<evidence type="ECO:0000313" key="11">
    <source>
        <dbReference type="Proteomes" id="UP000830115"/>
    </source>
</evidence>
<feature type="domain" description="Membrane transport protein MMPL" evidence="9">
    <location>
        <begin position="60"/>
        <end position="383"/>
    </location>
</feature>
<evidence type="ECO:0000313" key="10">
    <source>
        <dbReference type="EMBL" id="UQA92049.1"/>
    </source>
</evidence>
<organism evidence="10 11">
    <name type="scientific">Streptomyces halobius</name>
    <dbReference type="NCBI Taxonomy" id="2879846"/>
    <lineage>
        <taxon>Bacteria</taxon>
        <taxon>Bacillati</taxon>
        <taxon>Actinomycetota</taxon>
        <taxon>Actinomycetes</taxon>
        <taxon>Kitasatosporales</taxon>
        <taxon>Streptomycetaceae</taxon>
        <taxon>Streptomyces</taxon>
    </lineage>
</organism>
<dbReference type="Gene3D" id="1.20.1640.10">
    <property type="entry name" value="Multidrug efflux transporter AcrB transmembrane domain"/>
    <property type="match status" value="2"/>
</dbReference>
<feature type="transmembrane region" description="Helical" evidence="8">
    <location>
        <begin position="293"/>
        <end position="314"/>
    </location>
</feature>
<dbReference type="InterPro" id="IPR050545">
    <property type="entry name" value="Mycobact_MmpL"/>
</dbReference>
<name>A0ABY4M2Q7_9ACTN</name>
<keyword evidence="3" id="KW-1003">Cell membrane</keyword>
<keyword evidence="6 8" id="KW-0472">Membrane</keyword>
<keyword evidence="4 8" id="KW-0812">Transmembrane</keyword>
<keyword evidence="5 8" id="KW-1133">Transmembrane helix</keyword>
<feature type="transmembrane region" description="Helical" evidence="8">
    <location>
        <begin position="384"/>
        <end position="403"/>
    </location>
</feature>